<organism evidence="2 3">
    <name type="scientific">Pedobacter alpinus</name>
    <dbReference type="NCBI Taxonomy" id="1590643"/>
    <lineage>
        <taxon>Bacteria</taxon>
        <taxon>Pseudomonadati</taxon>
        <taxon>Bacteroidota</taxon>
        <taxon>Sphingobacteriia</taxon>
        <taxon>Sphingobacteriales</taxon>
        <taxon>Sphingobacteriaceae</taxon>
        <taxon>Pedobacter</taxon>
    </lineage>
</organism>
<dbReference type="NCBIfam" id="TIGR04131">
    <property type="entry name" value="Bac_Flav_CTERM"/>
    <property type="match status" value="1"/>
</dbReference>
<accession>A0ABW5TXV1</accession>
<comment type="caution">
    <text evidence="2">The sequence shown here is derived from an EMBL/GenBank/DDBJ whole genome shotgun (WGS) entry which is preliminary data.</text>
</comment>
<dbReference type="Pfam" id="PF13585">
    <property type="entry name" value="CHU_C"/>
    <property type="match status" value="1"/>
</dbReference>
<keyword evidence="3" id="KW-1185">Reference proteome</keyword>
<dbReference type="InterPro" id="IPR026341">
    <property type="entry name" value="T9SS_type_B"/>
</dbReference>
<protein>
    <submittedName>
        <fullName evidence="2">Gliding motility-associated C-terminal domain-containing protein</fullName>
    </submittedName>
</protein>
<dbReference type="EMBL" id="JBHULV010000054">
    <property type="protein sequence ID" value="MFD2733434.1"/>
    <property type="molecule type" value="Genomic_DNA"/>
</dbReference>
<reference evidence="3" key="1">
    <citation type="journal article" date="2019" name="Int. J. Syst. Evol. Microbiol.">
        <title>The Global Catalogue of Microorganisms (GCM) 10K type strain sequencing project: providing services to taxonomists for standard genome sequencing and annotation.</title>
        <authorList>
            <consortium name="The Broad Institute Genomics Platform"/>
            <consortium name="The Broad Institute Genome Sequencing Center for Infectious Disease"/>
            <person name="Wu L."/>
            <person name="Ma J."/>
        </authorList>
    </citation>
    <scope>NUCLEOTIDE SEQUENCE [LARGE SCALE GENOMIC DNA]</scope>
    <source>
        <strain evidence="3">KCTC 42456</strain>
    </source>
</reference>
<evidence type="ECO:0000313" key="3">
    <source>
        <dbReference type="Proteomes" id="UP001597546"/>
    </source>
</evidence>
<evidence type="ECO:0000313" key="2">
    <source>
        <dbReference type="EMBL" id="MFD2733434.1"/>
    </source>
</evidence>
<name>A0ABW5TXV1_9SPHI</name>
<feature type="non-terminal residue" evidence="2">
    <location>
        <position position="1"/>
    </location>
</feature>
<evidence type="ECO:0000256" key="1">
    <source>
        <dbReference type="SAM" id="MobiDB-lite"/>
    </source>
</evidence>
<feature type="region of interest" description="Disordered" evidence="1">
    <location>
        <begin position="438"/>
        <end position="457"/>
    </location>
</feature>
<sequence>NPTNTANANAVVTVTAPAIAATNDAGTINGFTGGTAIANILANDTYNGSTALPASVTLEQITVNSNITINSTTGAVTAAAGTQAGVYTINYKITDRLNPTNTANANAVVTVTAPAIAATNDAGTINGFTGGTAIANVLANDTYNGSTALPANVTLEQITVNPNITINPTTGAVTVAAGTQAGVYTINYKITDKLNPTNTANANVVVTVNSPSILAVNDAITIDGKSNVVAINNIVANDFLNDQLTNLNNVIIKEVVTGNPNIIVDVATGSLTVNKAILAGVYVVDYTIQDKSNLALTSSAKVTITVNPNPVVGLSKAVSAVNKELDGSYTLNYTLNAQNYGNINLTAIEVADDLVKAFPLPISFTIVGSINVTGSLVANQNFNGTTNLNLLGTGSVLAPNQKESISFSVNIKLNNTADTLFNNKALVTANSLGIIISDESTNGREPDENLDGNPQENAATPIVLKKSNIRIPQGFSPNNDGVHDKFVIENTTGDVVSLEIFNRWGNVVYRNDDYKNDWSGKSNQGITIGEDLPDGTYYYIVKVNGKDKYVKYLTIKR</sequence>
<dbReference type="RefSeq" id="WP_379101052.1">
    <property type="nucleotide sequence ID" value="NZ_JBHULV010000054.1"/>
</dbReference>
<dbReference type="Proteomes" id="UP001597546">
    <property type="component" value="Unassembled WGS sequence"/>
</dbReference>
<gene>
    <name evidence="2" type="ORF">ACFSSE_17120</name>
</gene>
<proteinExistence type="predicted"/>